<organism evidence="1">
    <name type="scientific">Anguilla anguilla</name>
    <name type="common">European freshwater eel</name>
    <name type="synonym">Muraena anguilla</name>
    <dbReference type="NCBI Taxonomy" id="7936"/>
    <lineage>
        <taxon>Eukaryota</taxon>
        <taxon>Metazoa</taxon>
        <taxon>Chordata</taxon>
        <taxon>Craniata</taxon>
        <taxon>Vertebrata</taxon>
        <taxon>Euteleostomi</taxon>
        <taxon>Actinopterygii</taxon>
        <taxon>Neopterygii</taxon>
        <taxon>Teleostei</taxon>
        <taxon>Anguilliformes</taxon>
        <taxon>Anguillidae</taxon>
        <taxon>Anguilla</taxon>
    </lineage>
</organism>
<dbReference type="EMBL" id="GBXM01074691">
    <property type="protein sequence ID" value="JAH33886.1"/>
    <property type="molecule type" value="Transcribed_RNA"/>
</dbReference>
<evidence type="ECO:0000313" key="1">
    <source>
        <dbReference type="EMBL" id="JAH33886.1"/>
    </source>
</evidence>
<sequence>MYVAAICTCLGRPRLEQKRDMKSPVVIRSTLVSRAFKISLKHRPISFLEIRDTAQISLNVRGDTLLSAGNIQTS</sequence>
<protein>
    <submittedName>
        <fullName evidence="1">Uncharacterized protein</fullName>
    </submittedName>
</protein>
<accession>A0A0E9RXP7</accession>
<name>A0A0E9RXP7_ANGAN</name>
<dbReference type="AlphaFoldDB" id="A0A0E9RXP7"/>
<reference evidence="1" key="2">
    <citation type="journal article" date="2015" name="Fish Shellfish Immunol.">
        <title>Early steps in the European eel (Anguilla anguilla)-Vibrio vulnificus interaction in the gills: Role of the RtxA13 toxin.</title>
        <authorList>
            <person name="Callol A."/>
            <person name="Pajuelo D."/>
            <person name="Ebbesson L."/>
            <person name="Teles M."/>
            <person name="MacKenzie S."/>
            <person name="Amaro C."/>
        </authorList>
    </citation>
    <scope>NUCLEOTIDE SEQUENCE</scope>
</reference>
<proteinExistence type="predicted"/>
<reference evidence="1" key="1">
    <citation type="submission" date="2014-11" db="EMBL/GenBank/DDBJ databases">
        <authorList>
            <person name="Amaro Gonzalez C."/>
        </authorList>
    </citation>
    <scope>NUCLEOTIDE SEQUENCE</scope>
</reference>